<dbReference type="Pfam" id="PF06384">
    <property type="entry name" value="ICAT"/>
    <property type="match status" value="1"/>
</dbReference>
<gene>
    <name evidence="4" type="ORF">C0Q70_02364</name>
</gene>
<dbReference type="Gene3D" id="1.10.10.490">
    <property type="entry name" value="Beta-catenin-interacting ICAT"/>
    <property type="match status" value="1"/>
</dbReference>
<dbReference type="OrthoDB" id="10262856at2759"/>
<dbReference type="PANTHER" id="PTHR16505:SF8">
    <property type="entry name" value="PROTEIN LZIC"/>
    <property type="match status" value="1"/>
</dbReference>
<dbReference type="Proteomes" id="UP000245119">
    <property type="component" value="Linkage Group LG2"/>
</dbReference>
<dbReference type="PANTHER" id="PTHR16505">
    <property type="entry name" value="PROTEIN LZIC"/>
    <property type="match status" value="1"/>
</dbReference>
<keyword evidence="5" id="KW-1185">Reference proteome</keyword>
<proteinExistence type="inferred from homology"/>
<dbReference type="EMBL" id="PZQS01000002">
    <property type="protein sequence ID" value="PVD35402.1"/>
    <property type="molecule type" value="Genomic_DNA"/>
</dbReference>
<feature type="domain" description="Beta-catenin-interacting ICAT" evidence="3">
    <location>
        <begin position="142"/>
        <end position="198"/>
    </location>
</feature>
<sequence length="200" mass="22390">MSSRGQQETSKLRQNMEEQLDRLVQQLSDLDECKDEMDKEEYEETRDETLEQLKEFKGSLDKMLEGNMSLVDQLGGIQLAIQAAISKAFQTPEVIRLFAKKQPGQLRQRLADVSHALYQTSNHQKNIMNWKNGKRRCYTADGGILTALKKLGDKLTMEEEAFMAANSSSSLKQFEQVSGELASGDKLLAVAGSQVQAASK</sequence>
<dbReference type="GO" id="GO:0008013">
    <property type="term" value="F:beta-catenin binding"/>
    <property type="evidence" value="ECO:0007669"/>
    <property type="project" value="InterPro"/>
</dbReference>
<keyword evidence="2" id="KW-0175">Coiled coil</keyword>
<organism evidence="4 5">
    <name type="scientific">Pomacea canaliculata</name>
    <name type="common">Golden apple snail</name>
    <dbReference type="NCBI Taxonomy" id="400727"/>
    <lineage>
        <taxon>Eukaryota</taxon>
        <taxon>Metazoa</taxon>
        <taxon>Spiralia</taxon>
        <taxon>Lophotrochozoa</taxon>
        <taxon>Mollusca</taxon>
        <taxon>Gastropoda</taxon>
        <taxon>Caenogastropoda</taxon>
        <taxon>Architaenioglossa</taxon>
        <taxon>Ampullarioidea</taxon>
        <taxon>Ampullariidae</taxon>
        <taxon>Pomacea</taxon>
    </lineage>
</organism>
<comment type="similarity">
    <text evidence="1">Belongs to the CTNNBIP1 family.</text>
</comment>
<dbReference type="InterPro" id="IPR040065">
    <property type="entry name" value="LZIC"/>
</dbReference>
<reference evidence="4 5" key="1">
    <citation type="submission" date="2018-04" db="EMBL/GenBank/DDBJ databases">
        <title>The genome of golden apple snail Pomacea canaliculata provides insight into stress tolerance and invasive adaptation.</title>
        <authorList>
            <person name="Liu C."/>
            <person name="Liu B."/>
            <person name="Ren Y."/>
            <person name="Zhang Y."/>
            <person name="Wang H."/>
            <person name="Li S."/>
            <person name="Jiang F."/>
            <person name="Yin L."/>
            <person name="Zhang G."/>
            <person name="Qian W."/>
            <person name="Fan W."/>
        </authorList>
    </citation>
    <scope>NUCLEOTIDE SEQUENCE [LARGE SCALE GENOMIC DNA]</scope>
    <source>
        <strain evidence="4">SZHN2017</strain>
        <tissue evidence="4">Muscle</tissue>
    </source>
</reference>
<dbReference type="SUPFAM" id="SSF81730">
    <property type="entry name" value="beta-catenin-interacting protein ICAT"/>
    <property type="match status" value="1"/>
</dbReference>
<dbReference type="STRING" id="400727.A0A2T7PPQ4"/>
<evidence type="ECO:0000313" key="5">
    <source>
        <dbReference type="Proteomes" id="UP000245119"/>
    </source>
</evidence>
<comment type="caution">
    <text evidence="4">The sequence shown here is derived from an EMBL/GenBank/DDBJ whole genome shotgun (WGS) entry which is preliminary data.</text>
</comment>
<evidence type="ECO:0000313" key="4">
    <source>
        <dbReference type="EMBL" id="PVD35402.1"/>
    </source>
</evidence>
<dbReference type="InterPro" id="IPR009428">
    <property type="entry name" value="ICAT_dom"/>
</dbReference>
<dbReference type="InterPro" id="IPR036911">
    <property type="entry name" value="ICAT_sf"/>
</dbReference>
<protein>
    <recommendedName>
        <fullName evidence="3">Beta-catenin-interacting ICAT domain-containing protein</fullName>
    </recommendedName>
</protein>
<evidence type="ECO:0000256" key="1">
    <source>
        <dbReference type="ARBA" id="ARBA00006505"/>
    </source>
</evidence>
<accession>A0A2T7PPQ4</accession>
<dbReference type="AlphaFoldDB" id="A0A2T7PPQ4"/>
<evidence type="ECO:0000259" key="3">
    <source>
        <dbReference type="Pfam" id="PF06384"/>
    </source>
</evidence>
<feature type="coiled-coil region" evidence="2">
    <location>
        <begin position="6"/>
        <end position="59"/>
    </location>
</feature>
<name>A0A2T7PPQ4_POMCA</name>
<evidence type="ECO:0000256" key="2">
    <source>
        <dbReference type="SAM" id="Coils"/>
    </source>
</evidence>